<organism evidence="7 8">
    <name type="scientific">Methylorubrum suomiense</name>
    <dbReference type="NCBI Taxonomy" id="144191"/>
    <lineage>
        <taxon>Bacteria</taxon>
        <taxon>Pseudomonadati</taxon>
        <taxon>Pseudomonadota</taxon>
        <taxon>Alphaproteobacteria</taxon>
        <taxon>Hyphomicrobiales</taxon>
        <taxon>Methylobacteriaceae</taxon>
        <taxon>Methylorubrum</taxon>
    </lineage>
</organism>
<dbReference type="InterPro" id="IPR004601">
    <property type="entry name" value="UvdE"/>
</dbReference>
<reference evidence="7" key="1">
    <citation type="journal article" date="2021" name="Front. Microbiol.">
        <title>Comprehensive Comparative Genomics and Phenotyping of Methylobacterium Species.</title>
        <authorList>
            <person name="Alessa O."/>
            <person name="Ogura Y."/>
            <person name="Fujitani Y."/>
            <person name="Takami H."/>
            <person name="Hayashi T."/>
            <person name="Sahin N."/>
            <person name="Tani A."/>
        </authorList>
    </citation>
    <scope>NUCLEOTIDE SEQUENCE</scope>
    <source>
        <strain evidence="7">DSM 14458</strain>
    </source>
</reference>
<keyword evidence="8" id="KW-1185">Reference proteome</keyword>
<evidence type="ECO:0000256" key="6">
    <source>
        <dbReference type="ARBA" id="ARBA00023204"/>
    </source>
</evidence>
<dbReference type="EMBL" id="BPRE01000001">
    <property type="protein sequence ID" value="GJE73986.1"/>
    <property type="molecule type" value="Genomic_DNA"/>
</dbReference>
<dbReference type="PANTHER" id="PTHR31290">
    <property type="entry name" value="UV-DAMAGE ENDONUCLEASE"/>
    <property type="match status" value="1"/>
</dbReference>
<keyword evidence="3" id="KW-0227">DNA damage</keyword>
<dbReference type="InterPro" id="IPR036237">
    <property type="entry name" value="Xyl_isomerase-like_sf"/>
</dbReference>
<comment type="caution">
    <text evidence="7">The sequence shown here is derived from an EMBL/GenBank/DDBJ whole genome shotgun (WGS) entry which is preliminary data.</text>
</comment>
<proteinExistence type="predicted"/>
<dbReference type="GO" id="GO:0004519">
    <property type="term" value="F:endonuclease activity"/>
    <property type="evidence" value="ECO:0007669"/>
    <property type="project" value="UniProtKB-KW"/>
</dbReference>
<dbReference type="RefSeq" id="WP_238307435.1">
    <property type="nucleotide sequence ID" value="NZ_BPRE01000001.1"/>
</dbReference>
<sequence length="370" mass="40438">MTDLALPRCPPVSREPSESPRLGFCCTFIPDPDPEHKTLKAAKDAAKLMNLGTVTMANLQRLGPAERRKKLEDVVRHNLAALERQVAWVAARPPLERLLRMASSLLPGYTHPTAMPLYAEPSFRALIEAGLARIGERARQGGVRLSMHPGPFCIIASRNPNAQANGIAELEYHAEIMAMLGYGSGWHPHGAHLNIHVGGREPGIEGFRESLSLISETARNLLTVENDESLFGLDAVLRLGDRIPVVFDIHHHWVESRGDYIEPDDPRIAAVIASWRGVRPVSHISVSRESVLADHDPGALPDFVGLSEQGHSWRDLAAHSDKMWNEAVNALVARHLAWTDFEIEAKGKNQASVPLAAQIGGRLGGIRAAA</sequence>
<evidence type="ECO:0000313" key="8">
    <source>
        <dbReference type="Proteomes" id="UP001055093"/>
    </source>
</evidence>
<evidence type="ECO:0000313" key="7">
    <source>
        <dbReference type="EMBL" id="GJE73986.1"/>
    </source>
</evidence>
<protein>
    <submittedName>
        <fullName evidence="7">UV DNA damage endonuclease</fullName>
    </submittedName>
</protein>
<dbReference type="Pfam" id="PF03851">
    <property type="entry name" value="UvdE"/>
    <property type="match status" value="1"/>
</dbReference>
<keyword evidence="5" id="KW-0378">Hydrolase</keyword>
<accession>A0ABQ4UPA8</accession>
<evidence type="ECO:0000256" key="4">
    <source>
        <dbReference type="ARBA" id="ARBA00022769"/>
    </source>
</evidence>
<keyword evidence="6" id="KW-0234">DNA repair</keyword>
<evidence type="ECO:0000256" key="5">
    <source>
        <dbReference type="ARBA" id="ARBA00022801"/>
    </source>
</evidence>
<dbReference type="Gene3D" id="3.20.20.150">
    <property type="entry name" value="Divalent-metal-dependent TIM barrel enzymes"/>
    <property type="match status" value="1"/>
</dbReference>
<evidence type="ECO:0000256" key="2">
    <source>
        <dbReference type="ARBA" id="ARBA00022759"/>
    </source>
</evidence>
<dbReference type="Proteomes" id="UP001055093">
    <property type="component" value="Unassembled WGS sequence"/>
</dbReference>
<name>A0ABQ4UPA8_9HYPH</name>
<evidence type="ECO:0000256" key="1">
    <source>
        <dbReference type="ARBA" id="ARBA00022722"/>
    </source>
</evidence>
<keyword evidence="2 7" id="KW-0255">Endonuclease</keyword>
<dbReference type="SUPFAM" id="SSF51658">
    <property type="entry name" value="Xylose isomerase-like"/>
    <property type="match status" value="1"/>
</dbReference>
<reference evidence="7" key="2">
    <citation type="submission" date="2021-08" db="EMBL/GenBank/DDBJ databases">
        <authorList>
            <person name="Tani A."/>
            <person name="Ola A."/>
            <person name="Ogura Y."/>
            <person name="Katsura K."/>
            <person name="Hayashi T."/>
        </authorList>
    </citation>
    <scope>NUCLEOTIDE SEQUENCE</scope>
    <source>
        <strain evidence="7">DSM 14458</strain>
    </source>
</reference>
<evidence type="ECO:0000256" key="3">
    <source>
        <dbReference type="ARBA" id="ARBA00022763"/>
    </source>
</evidence>
<keyword evidence="1" id="KW-0540">Nuclease</keyword>
<dbReference type="PANTHER" id="PTHR31290:SF5">
    <property type="entry name" value="UV-DAMAGE ENDONUCLEASE"/>
    <property type="match status" value="1"/>
</dbReference>
<gene>
    <name evidence="7" type="primary">uvsE</name>
    <name evidence="7" type="ORF">BGCPKDLD_0553</name>
</gene>
<keyword evidence="4" id="KW-0228">DNA excision</keyword>